<evidence type="ECO:0000256" key="2">
    <source>
        <dbReference type="ARBA" id="ARBA00009348"/>
    </source>
</evidence>
<dbReference type="GO" id="GO:0004308">
    <property type="term" value="F:exo-alpha-sialidase activity"/>
    <property type="evidence" value="ECO:0007669"/>
    <property type="project" value="UniProtKB-EC"/>
</dbReference>
<accession>A0A0W7TND5</accession>
<dbReference type="GO" id="GO:0016020">
    <property type="term" value="C:membrane"/>
    <property type="evidence" value="ECO:0007669"/>
    <property type="project" value="TreeGrafter"/>
</dbReference>
<dbReference type="RefSeq" id="WP_058723659.1">
    <property type="nucleotide sequence ID" value="NZ_CATXDA010000053.1"/>
</dbReference>
<dbReference type="Gene3D" id="2.120.10.10">
    <property type="match status" value="1"/>
</dbReference>
<dbReference type="SUPFAM" id="SSF50939">
    <property type="entry name" value="Sialidases"/>
    <property type="match status" value="1"/>
</dbReference>
<reference evidence="5 6" key="1">
    <citation type="submission" date="2015-10" db="EMBL/GenBank/DDBJ databases">
        <title>A novel member of the family Ruminococcaceae isolated from human faeces.</title>
        <authorList>
            <person name="Shkoporov A.N."/>
            <person name="Chaplin A.V."/>
            <person name="Motuzova O.V."/>
            <person name="Kafarskaia L.I."/>
            <person name="Efimov B.A."/>
        </authorList>
    </citation>
    <scope>NUCLEOTIDE SEQUENCE [LARGE SCALE GENOMIC DNA]</scope>
    <source>
        <strain evidence="5 6">668</strain>
    </source>
</reference>
<comment type="similarity">
    <text evidence="2">Belongs to the glycosyl hydrolase 33 family.</text>
</comment>
<dbReference type="InterPro" id="IPR013320">
    <property type="entry name" value="ConA-like_dom_sf"/>
</dbReference>
<dbReference type="AlphaFoldDB" id="A0A0W7TND5"/>
<dbReference type="EMBL" id="LMUA01000025">
    <property type="protein sequence ID" value="KUE75270.1"/>
    <property type="molecule type" value="Genomic_DNA"/>
</dbReference>
<feature type="domain" description="Sialidase" evidence="4">
    <location>
        <begin position="353"/>
        <end position="583"/>
    </location>
</feature>
<dbReference type="InterPro" id="IPR023364">
    <property type="entry name" value="Trans_sialidase_dom3"/>
</dbReference>
<dbReference type="GO" id="GO:0009313">
    <property type="term" value="P:oligosaccharide catabolic process"/>
    <property type="evidence" value="ECO:0007669"/>
    <property type="project" value="TreeGrafter"/>
</dbReference>
<protein>
    <recommendedName>
        <fullName evidence="3">exo-alpha-sialidase</fullName>
        <ecNumber evidence="3">3.2.1.18</ecNumber>
    </recommendedName>
</protein>
<dbReference type="GO" id="GO:0006689">
    <property type="term" value="P:ganglioside catabolic process"/>
    <property type="evidence" value="ECO:0007669"/>
    <property type="project" value="TreeGrafter"/>
</dbReference>
<dbReference type="CDD" id="cd15482">
    <property type="entry name" value="Sialidase_non-viral"/>
    <property type="match status" value="1"/>
</dbReference>
<dbReference type="Pfam" id="PF13088">
    <property type="entry name" value="BNR_2"/>
    <property type="match status" value="1"/>
</dbReference>
<dbReference type="PANTHER" id="PTHR10628:SF30">
    <property type="entry name" value="EXO-ALPHA-SIALIDASE"/>
    <property type="match status" value="1"/>
</dbReference>
<dbReference type="InterPro" id="IPR011040">
    <property type="entry name" value="Sialidase"/>
</dbReference>
<proteinExistence type="inferred from homology"/>
<sequence length="608" mass="66925">MLYELQTPYSFDGKTDFIDLSNYLHRFLHMQTVSVGIRFRTENAGYQSLFAIYYKESLLPDFALELHKGRATLIARRHGEVLVRRGAEAYCDGAIHELSFRGSTVGVEVWMDGQLVIADKAPGPYCEFGYVGFATVGRGVCEDSFANFFHGEILSLRISEELLAPPRAGEEAGIQKFPLFCKGMRGAENFRIPTILTTKNGVTIASADARMDAPGDNPNHICRAVRLSRDSGDTWTYPRILFDFGGEGRTDGAAAIDGSLLYDGINGVVFMLYSHTSAGIGGAVSQAGTGFDANGRKLLWDSDGREYCRAADGTVLAPDGEPTAYSVSPYGKILCGEKEIGSICHGSGRLFRQMNTSFLHLIRSEDDGETWSAPEELNPQVKEEWMKFIGAGPGTGLQLREGPYRGRLIYPVYFTGRDAKASSSAVIYSDDFGRTWKRGASVNDGRDFEGRTLTARCVDDPRAGLGECQAVELPGGRLKIFLRNSMGKRTLTAVSGDGGETWNAVEQQEALPDPECQSHVLRTRWREKDVYLFSNPESETSRVRGTVKFSSDGTDTWTSKRLLEPGEFGYSCMTQLPDGQIGILYEGSDITQYFAKFPVEWVLGASPE</sequence>
<evidence type="ECO:0000313" key="6">
    <source>
        <dbReference type="Proteomes" id="UP000053433"/>
    </source>
</evidence>
<evidence type="ECO:0000256" key="3">
    <source>
        <dbReference type="ARBA" id="ARBA00012733"/>
    </source>
</evidence>
<dbReference type="InterPro" id="IPR036278">
    <property type="entry name" value="Sialidase_sf"/>
</dbReference>
<evidence type="ECO:0000313" key="5">
    <source>
        <dbReference type="EMBL" id="KUE75270.1"/>
    </source>
</evidence>
<dbReference type="Gene3D" id="2.60.120.200">
    <property type="match status" value="1"/>
</dbReference>
<dbReference type="Gene3D" id="2.40.220.10">
    <property type="entry name" value="Intramolecular Trans-sialidase, Domain 3"/>
    <property type="match status" value="1"/>
</dbReference>
<dbReference type="EC" id="3.2.1.18" evidence="3"/>
<organism evidence="5 6">
    <name type="scientific">Ruthenibacterium lactatiformans</name>
    <dbReference type="NCBI Taxonomy" id="1550024"/>
    <lineage>
        <taxon>Bacteria</taxon>
        <taxon>Bacillati</taxon>
        <taxon>Bacillota</taxon>
        <taxon>Clostridia</taxon>
        <taxon>Eubacteriales</taxon>
        <taxon>Oscillospiraceae</taxon>
        <taxon>Ruthenibacterium</taxon>
    </lineage>
</organism>
<gene>
    <name evidence="5" type="ORF">ASJ35_14790</name>
</gene>
<dbReference type="SUPFAM" id="SSF49899">
    <property type="entry name" value="Concanavalin A-like lectins/glucanases"/>
    <property type="match status" value="1"/>
</dbReference>
<evidence type="ECO:0000259" key="4">
    <source>
        <dbReference type="Pfam" id="PF13088"/>
    </source>
</evidence>
<dbReference type="PANTHER" id="PTHR10628">
    <property type="entry name" value="SIALIDASE"/>
    <property type="match status" value="1"/>
</dbReference>
<dbReference type="GO" id="GO:0005737">
    <property type="term" value="C:cytoplasm"/>
    <property type="evidence" value="ECO:0007669"/>
    <property type="project" value="TreeGrafter"/>
</dbReference>
<comment type="catalytic activity">
    <reaction evidence="1">
        <text>Hydrolysis of alpha-(2-&gt;3)-, alpha-(2-&gt;6)-, alpha-(2-&gt;8)- glycosidic linkages of terminal sialic acid residues in oligosaccharides, glycoproteins, glycolipids, colominic acid and synthetic substrates.</text>
        <dbReference type="EC" id="3.2.1.18"/>
    </reaction>
</comment>
<evidence type="ECO:0000256" key="1">
    <source>
        <dbReference type="ARBA" id="ARBA00000427"/>
    </source>
</evidence>
<dbReference type="Proteomes" id="UP000053433">
    <property type="component" value="Unassembled WGS sequence"/>
</dbReference>
<name>A0A0W7TND5_9FIRM</name>
<dbReference type="InterPro" id="IPR026856">
    <property type="entry name" value="Sialidase_fam"/>
</dbReference>
<comment type="caution">
    <text evidence="5">The sequence shown here is derived from an EMBL/GenBank/DDBJ whole genome shotgun (WGS) entry which is preliminary data.</text>
</comment>